<dbReference type="InterPro" id="IPR046357">
    <property type="entry name" value="PPIase_dom_sf"/>
</dbReference>
<dbReference type="AlphaFoldDB" id="A0A1G6M5D9"/>
<feature type="domain" description="PpiC" evidence="4">
    <location>
        <begin position="279"/>
        <end position="376"/>
    </location>
</feature>
<dbReference type="RefSeq" id="WP_092438537.1">
    <property type="nucleotide sequence ID" value="NZ_FMYP01000034.1"/>
</dbReference>
<dbReference type="OrthoDB" id="14196at2"/>
<dbReference type="SUPFAM" id="SSF54534">
    <property type="entry name" value="FKBP-like"/>
    <property type="match status" value="2"/>
</dbReference>
<dbReference type="InterPro" id="IPR050280">
    <property type="entry name" value="OMP_Chaperone_SurA"/>
</dbReference>
<evidence type="ECO:0000256" key="2">
    <source>
        <dbReference type="PROSITE-ProRule" id="PRU00278"/>
    </source>
</evidence>
<sequence>MNKVTKVLVSSCFALALLSTAAIAVAQKVSVDQVVAVVGSDAILLSEIEQEVMQMRAEGLPVNETSRCTILENMMIQKILLNQARIDSIIPNMAQVESQLEQRLAFFSNQLGSQKAVEEYFKKSIYDIKADLKESLRDQIQTQQMQSKVSEKVTITPSEVKAFYKQMPSDSLPMINQQYEILQIVKTPSAASQAKFNVKEKLLELRQRIVDGEKFSSLAILYSEDPGSARRGGELGFRSRGELVKPFADAGFNLKPGQVSQIVESEYGYHIIQLIEKKDDKVNVRHILMKVKFAPGEEMEAIRSLDSIATAIRHDSITFARAAMKYSDDKNTKVNGGLLVNSQAGSSKFEKDQLMPADYFALKELKEGEISSAFESRDETANVVYKIVSVKRILPAHKANIKDDYDVIQGIALRKLQQEFFLKWLDQKKKGMFIRIDPQFAKCDFKGEGWVK</sequence>
<evidence type="ECO:0000256" key="1">
    <source>
        <dbReference type="ARBA" id="ARBA00022729"/>
    </source>
</evidence>
<dbReference type="InterPro" id="IPR023058">
    <property type="entry name" value="PPIase_PpiC_CS"/>
</dbReference>
<dbReference type="InterPro" id="IPR000297">
    <property type="entry name" value="PPIase_PpiC"/>
</dbReference>
<dbReference type="Proteomes" id="UP000199452">
    <property type="component" value="Unassembled WGS sequence"/>
</dbReference>
<dbReference type="EMBL" id="FMYP01000034">
    <property type="protein sequence ID" value="SDC50534.1"/>
    <property type="molecule type" value="Genomic_DNA"/>
</dbReference>
<dbReference type="SUPFAM" id="SSF109998">
    <property type="entry name" value="Triger factor/SurA peptide-binding domain-like"/>
    <property type="match status" value="1"/>
</dbReference>
<dbReference type="PANTHER" id="PTHR47637:SF1">
    <property type="entry name" value="CHAPERONE SURA"/>
    <property type="match status" value="1"/>
</dbReference>
<dbReference type="Gene3D" id="3.10.50.40">
    <property type="match status" value="2"/>
</dbReference>
<organism evidence="5 6">
    <name type="scientific">Williamwhitmania taraxaci</name>
    <dbReference type="NCBI Taxonomy" id="1640674"/>
    <lineage>
        <taxon>Bacteria</taxon>
        <taxon>Pseudomonadati</taxon>
        <taxon>Bacteroidota</taxon>
        <taxon>Bacteroidia</taxon>
        <taxon>Bacteroidales</taxon>
        <taxon>Williamwhitmaniaceae</taxon>
        <taxon>Williamwhitmania</taxon>
    </lineage>
</organism>
<proteinExistence type="predicted"/>
<dbReference type="GO" id="GO:0003755">
    <property type="term" value="F:peptidyl-prolyl cis-trans isomerase activity"/>
    <property type="evidence" value="ECO:0007669"/>
    <property type="project" value="UniProtKB-KW"/>
</dbReference>
<keyword evidence="6" id="KW-1185">Reference proteome</keyword>
<gene>
    <name evidence="5" type="ORF">SAMN05216323_103423</name>
</gene>
<dbReference type="Pfam" id="PF00639">
    <property type="entry name" value="Rotamase"/>
    <property type="match status" value="2"/>
</dbReference>
<dbReference type="PROSITE" id="PS01096">
    <property type="entry name" value="PPIC_PPIASE_1"/>
    <property type="match status" value="1"/>
</dbReference>
<protein>
    <submittedName>
        <fullName evidence="5">Periplasmic chaperone for outer membrane proteins SurA</fullName>
    </submittedName>
</protein>
<dbReference type="PROSITE" id="PS50198">
    <property type="entry name" value="PPIC_PPIASE_2"/>
    <property type="match status" value="2"/>
</dbReference>
<evidence type="ECO:0000259" key="4">
    <source>
        <dbReference type="PROSITE" id="PS50198"/>
    </source>
</evidence>
<evidence type="ECO:0000256" key="3">
    <source>
        <dbReference type="SAM" id="SignalP"/>
    </source>
</evidence>
<name>A0A1G6M5D9_9BACT</name>
<reference evidence="5 6" key="1">
    <citation type="submission" date="2016-09" db="EMBL/GenBank/DDBJ databases">
        <authorList>
            <person name="Capua I."/>
            <person name="De Benedictis P."/>
            <person name="Joannis T."/>
            <person name="Lombin L.H."/>
            <person name="Cattoli G."/>
        </authorList>
    </citation>
    <scope>NUCLEOTIDE SEQUENCE [LARGE SCALE GENOMIC DNA]</scope>
    <source>
        <strain evidence="5 6">A7P-90m</strain>
    </source>
</reference>
<dbReference type="STRING" id="1640674.SAMN05216323_103423"/>
<accession>A0A1G6M5D9</accession>
<dbReference type="PANTHER" id="PTHR47637">
    <property type="entry name" value="CHAPERONE SURA"/>
    <property type="match status" value="1"/>
</dbReference>
<feature type="signal peptide" evidence="3">
    <location>
        <begin position="1"/>
        <end position="24"/>
    </location>
</feature>
<keyword evidence="1 3" id="KW-0732">Signal</keyword>
<evidence type="ECO:0000313" key="6">
    <source>
        <dbReference type="Proteomes" id="UP000199452"/>
    </source>
</evidence>
<feature type="domain" description="PpiC" evidence="4">
    <location>
        <begin position="176"/>
        <end position="276"/>
    </location>
</feature>
<dbReference type="InterPro" id="IPR027304">
    <property type="entry name" value="Trigger_fact/SurA_dom_sf"/>
</dbReference>
<dbReference type="Gene3D" id="1.10.4030.10">
    <property type="entry name" value="Porin chaperone SurA, peptide-binding domain"/>
    <property type="match status" value="1"/>
</dbReference>
<keyword evidence="2" id="KW-0413">Isomerase</keyword>
<evidence type="ECO:0000313" key="5">
    <source>
        <dbReference type="EMBL" id="SDC50534.1"/>
    </source>
</evidence>
<feature type="chain" id="PRO_5011654747" evidence="3">
    <location>
        <begin position="25"/>
        <end position="452"/>
    </location>
</feature>
<keyword evidence="2" id="KW-0697">Rotamase</keyword>